<dbReference type="STRING" id="882.DVU_0220"/>
<feature type="domain" description="Putative tail fiber protein gp53-like C-terminal" evidence="2">
    <location>
        <begin position="256"/>
        <end position="331"/>
    </location>
</feature>
<dbReference type="Gene3D" id="2.60.40.3940">
    <property type="match status" value="1"/>
</dbReference>
<sequence length="338" mass="34473">MHRIDGPGATQDNRFTDGDPTAGIPPTIVTDDWANAVQEELSGVIEGAGLTLDKAKHDQLKAAITKMITDRAAPLATTEQAGLVELATPAEVLTGTDADRGVTPAGLANLLHNLTTPAQFARDKKAATTEFVQRALGNFAGMTGYAASTTLEAGDCGKVIMAQGAGLTFTLPQASSVPQGSVIEIYGNGAGVMVARQGSDTLVNGLAGPATSIAIGGYDTARFVAVSSAWYVLGGSIHLTGASNTAANLTSTGYQRFPSGLLWQWTHITDAIAAGGNRVLTFPYAFPASVLFAHATARHGQQAGAGALSVVISGLQSVTVYNNGAAAVNGAFLTALGF</sequence>
<accession>Q72FJ3</accession>
<evidence type="ECO:0000313" key="4">
    <source>
        <dbReference type="Proteomes" id="UP000002194"/>
    </source>
</evidence>
<reference evidence="3 4" key="1">
    <citation type="journal article" date="2004" name="Nat. Biotechnol.">
        <title>The genome sequence of the anaerobic, sulfate-reducing bacterium Desulfovibrio vulgaris Hildenborough.</title>
        <authorList>
            <person name="Heidelberg J.F."/>
            <person name="Seshadri R."/>
            <person name="Haveman S.A."/>
            <person name="Hemme C.L."/>
            <person name="Paulsen I.T."/>
            <person name="Kolonay J.F."/>
            <person name="Eisen J.A."/>
            <person name="Ward N."/>
            <person name="Methe B."/>
            <person name="Brinkac L.M."/>
            <person name="Daugherty S.C."/>
            <person name="Deboy R.T."/>
            <person name="Dodson R.J."/>
            <person name="Durkin A.S."/>
            <person name="Madupu R."/>
            <person name="Nelson W.C."/>
            <person name="Sullivan S.A."/>
            <person name="Fouts D."/>
            <person name="Haft D.H."/>
            <person name="Selengut J."/>
            <person name="Peterson J.D."/>
            <person name="Davidsen T.M."/>
            <person name="Zafar N."/>
            <person name="Zhou L."/>
            <person name="Radune D."/>
            <person name="Dimitrov G."/>
            <person name="Hance M."/>
            <person name="Tran K."/>
            <person name="Khouri H."/>
            <person name="Gill J."/>
            <person name="Utterback T.R."/>
            <person name="Feldblyum T.V."/>
            <person name="Wall J.D."/>
            <person name="Voordouw G."/>
            <person name="Fraser C.M."/>
        </authorList>
    </citation>
    <scope>NUCLEOTIDE SEQUENCE [LARGE SCALE GENOMIC DNA]</scope>
    <source>
        <strain evidence="4">ATCC 29579 / DSM 644 / NCIMB 8303 / VKM B-1760 / Hildenborough</strain>
    </source>
</reference>
<dbReference type="KEGG" id="dvu:DVU_0220"/>
<gene>
    <name evidence="3" type="ordered locus">DVU_0220</name>
</gene>
<dbReference type="PaxDb" id="882-DVU_0220"/>
<dbReference type="RefSeq" id="WP_010937530.1">
    <property type="nucleotide sequence ID" value="NC_002937.3"/>
</dbReference>
<dbReference type="InterPro" id="IPR054075">
    <property type="entry name" value="Gp53-like_C"/>
</dbReference>
<dbReference type="eggNOG" id="COG5301">
    <property type="taxonomic scope" value="Bacteria"/>
</dbReference>
<dbReference type="HOGENOM" id="CLU_908720_0_0_7"/>
<keyword evidence="4" id="KW-1185">Reference proteome</keyword>
<dbReference type="OrthoDB" id="5455928at2"/>
<dbReference type="AlphaFoldDB" id="Q72FJ3"/>
<dbReference type="EnsemblBacteria" id="AAS94704">
    <property type="protein sequence ID" value="AAS94704"/>
    <property type="gene ID" value="DVU_0220"/>
</dbReference>
<dbReference type="Proteomes" id="UP000002194">
    <property type="component" value="Chromosome"/>
</dbReference>
<evidence type="ECO:0000313" key="3">
    <source>
        <dbReference type="EMBL" id="AAS94704.1"/>
    </source>
</evidence>
<feature type="region of interest" description="Disordered" evidence="1">
    <location>
        <begin position="1"/>
        <end position="26"/>
    </location>
</feature>
<organism evidence="3 4">
    <name type="scientific">Nitratidesulfovibrio vulgaris (strain ATCC 29579 / DSM 644 / CCUG 34227 / NCIMB 8303 / VKM B-1760 / Hildenborough)</name>
    <name type="common">Desulfovibrio vulgaris</name>
    <dbReference type="NCBI Taxonomy" id="882"/>
    <lineage>
        <taxon>Bacteria</taxon>
        <taxon>Pseudomonadati</taxon>
        <taxon>Thermodesulfobacteriota</taxon>
        <taxon>Desulfovibrionia</taxon>
        <taxon>Desulfovibrionales</taxon>
        <taxon>Desulfovibrionaceae</taxon>
        <taxon>Nitratidesulfovibrio</taxon>
    </lineage>
</organism>
<dbReference type="SMR" id="Q72FJ3"/>
<dbReference type="EMBL" id="AE017285">
    <property type="protein sequence ID" value="AAS94704.1"/>
    <property type="molecule type" value="Genomic_DNA"/>
</dbReference>
<evidence type="ECO:0000256" key="1">
    <source>
        <dbReference type="SAM" id="MobiDB-lite"/>
    </source>
</evidence>
<proteinExistence type="predicted"/>
<name>Q72FJ3_NITV2</name>
<dbReference type="PATRIC" id="fig|882.5.peg.213"/>
<evidence type="ECO:0000259" key="2">
    <source>
        <dbReference type="Pfam" id="PF21882"/>
    </source>
</evidence>
<dbReference type="Pfam" id="PF21882">
    <property type="entry name" value="Gp53-like_C"/>
    <property type="match status" value="1"/>
</dbReference>
<protein>
    <submittedName>
        <fullName evidence="3">Tail fiber protein, putative</fullName>
    </submittedName>
</protein>